<comment type="caution">
    <text evidence="2">The sequence shown here is derived from an EMBL/GenBank/DDBJ whole genome shotgun (WGS) entry which is preliminary data.</text>
</comment>
<evidence type="ECO:0000313" key="3">
    <source>
        <dbReference type="Proteomes" id="UP000266841"/>
    </source>
</evidence>
<reference evidence="2 3" key="1">
    <citation type="journal article" date="2012" name="Genome Biol.">
        <title>Genome and low-iron response of an oceanic diatom adapted to chronic iron limitation.</title>
        <authorList>
            <person name="Lommer M."/>
            <person name="Specht M."/>
            <person name="Roy A.S."/>
            <person name="Kraemer L."/>
            <person name="Andreson R."/>
            <person name="Gutowska M.A."/>
            <person name="Wolf J."/>
            <person name="Bergner S.V."/>
            <person name="Schilhabel M.B."/>
            <person name="Klostermeier U.C."/>
            <person name="Beiko R.G."/>
            <person name="Rosenstiel P."/>
            <person name="Hippler M."/>
            <person name="Laroche J."/>
        </authorList>
    </citation>
    <scope>NUCLEOTIDE SEQUENCE [LARGE SCALE GENOMIC DNA]</scope>
    <source>
        <strain evidence="2 3">CCMP1005</strain>
    </source>
</reference>
<dbReference type="Proteomes" id="UP000266841">
    <property type="component" value="Unassembled WGS sequence"/>
</dbReference>
<keyword evidence="3" id="KW-1185">Reference proteome</keyword>
<protein>
    <submittedName>
        <fullName evidence="2">Uncharacterized protein</fullName>
    </submittedName>
</protein>
<proteinExistence type="predicted"/>
<dbReference type="EMBL" id="AGNL01047352">
    <property type="protein sequence ID" value="EJK47103.1"/>
    <property type="molecule type" value="Genomic_DNA"/>
</dbReference>
<feature type="region of interest" description="Disordered" evidence="1">
    <location>
        <begin position="16"/>
        <end position="82"/>
    </location>
</feature>
<name>K0R2X0_THAOC</name>
<feature type="non-terminal residue" evidence="2">
    <location>
        <position position="1"/>
    </location>
</feature>
<dbReference type="AlphaFoldDB" id="K0R2X0"/>
<evidence type="ECO:0000256" key="1">
    <source>
        <dbReference type="SAM" id="MobiDB-lite"/>
    </source>
</evidence>
<organism evidence="2 3">
    <name type="scientific">Thalassiosira oceanica</name>
    <name type="common">Marine diatom</name>
    <dbReference type="NCBI Taxonomy" id="159749"/>
    <lineage>
        <taxon>Eukaryota</taxon>
        <taxon>Sar</taxon>
        <taxon>Stramenopiles</taxon>
        <taxon>Ochrophyta</taxon>
        <taxon>Bacillariophyta</taxon>
        <taxon>Coscinodiscophyceae</taxon>
        <taxon>Thalassiosirophycidae</taxon>
        <taxon>Thalassiosirales</taxon>
        <taxon>Thalassiosiraceae</taxon>
        <taxon>Thalassiosira</taxon>
    </lineage>
</organism>
<gene>
    <name evidence="2" type="ORF">THAOC_34202</name>
</gene>
<sequence length="82" mass="8719">RSTAIGLTMVRGESLKGLGEPSRLRVRVPKALTPAGKGPQGPEKGGRGPARSWRLEGPSQYDSQPPPTADEAEEDIVSQAQR</sequence>
<accession>K0R2X0</accession>
<evidence type="ECO:0000313" key="2">
    <source>
        <dbReference type="EMBL" id="EJK47103.1"/>
    </source>
</evidence>